<feature type="compositionally biased region" description="Polar residues" evidence="1">
    <location>
        <begin position="666"/>
        <end position="675"/>
    </location>
</feature>
<organism evidence="3 4">
    <name type="scientific">Lophiostoma macrostomum CBS 122681</name>
    <dbReference type="NCBI Taxonomy" id="1314788"/>
    <lineage>
        <taxon>Eukaryota</taxon>
        <taxon>Fungi</taxon>
        <taxon>Dikarya</taxon>
        <taxon>Ascomycota</taxon>
        <taxon>Pezizomycotina</taxon>
        <taxon>Dothideomycetes</taxon>
        <taxon>Pleosporomycetidae</taxon>
        <taxon>Pleosporales</taxon>
        <taxon>Lophiostomataceae</taxon>
        <taxon>Lophiostoma</taxon>
    </lineage>
</organism>
<feature type="compositionally biased region" description="Acidic residues" evidence="1">
    <location>
        <begin position="839"/>
        <end position="849"/>
    </location>
</feature>
<feature type="compositionally biased region" description="Basic and acidic residues" evidence="1">
    <location>
        <begin position="166"/>
        <end position="182"/>
    </location>
</feature>
<feature type="domain" description="5'-3' DNA helicase ZGRF1-like N-terminal" evidence="2">
    <location>
        <begin position="23"/>
        <end position="103"/>
    </location>
</feature>
<feature type="region of interest" description="Disordered" evidence="1">
    <location>
        <begin position="108"/>
        <end position="132"/>
    </location>
</feature>
<dbReference type="GO" id="GO:0035861">
    <property type="term" value="C:site of double-strand break"/>
    <property type="evidence" value="ECO:0007669"/>
    <property type="project" value="TreeGrafter"/>
</dbReference>
<dbReference type="PANTHER" id="PTHR28535">
    <property type="entry name" value="ZINC FINGER GRF-TYPE CONTAINING 1"/>
    <property type="match status" value="1"/>
</dbReference>
<feature type="region of interest" description="Disordered" evidence="1">
    <location>
        <begin position="147"/>
        <end position="435"/>
    </location>
</feature>
<dbReference type="AlphaFoldDB" id="A0A6A6SMM7"/>
<dbReference type="PANTHER" id="PTHR28535:SF1">
    <property type="entry name" value="PROTEIN ZGRF1"/>
    <property type="match status" value="1"/>
</dbReference>
<feature type="compositionally biased region" description="Basic and acidic residues" evidence="1">
    <location>
        <begin position="707"/>
        <end position="721"/>
    </location>
</feature>
<keyword evidence="4" id="KW-1185">Reference proteome</keyword>
<evidence type="ECO:0000313" key="4">
    <source>
        <dbReference type="Proteomes" id="UP000799324"/>
    </source>
</evidence>
<feature type="compositionally biased region" description="Basic and acidic residues" evidence="1">
    <location>
        <begin position="680"/>
        <end position="690"/>
    </location>
</feature>
<evidence type="ECO:0000256" key="1">
    <source>
        <dbReference type="SAM" id="MobiDB-lite"/>
    </source>
</evidence>
<feature type="compositionally biased region" description="Low complexity" evidence="1">
    <location>
        <begin position="722"/>
        <end position="746"/>
    </location>
</feature>
<evidence type="ECO:0000259" key="2">
    <source>
        <dbReference type="Pfam" id="PF10382"/>
    </source>
</evidence>
<dbReference type="GO" id="GO:0006302">
    <property type="term" value="P:double-strand break repair"/>
    <property type="evidence" value="ECO:0007669"/>
    <property type="project" value="TreeGrafter"/>
</dbReference>
<proteinExistence type="predicted"/>
<name>A0A6A6SMM7_9PLEO</name>
<dbReference type="EMBL" id="MU004549">
    <property type="protein sequence ID" value="KAF2648251.1"/>
    <property type="molecule type" value="Genomic_DNA"/>
</dbReference>
<gene>
    <name evidence="3" type="ORF">K491DRAFT_699069</name>
</gene>
<feature type="compositionally biased region" description="Pro residues" evidence="1">
    <location>
        <begin position="279"/>
        <end position="293"/>
    </location>
</feature>
<dbReference type="OrthoDB" id="6513042at2759"/>
<dbReference type="Proteomes" id="UP000799324">
    <property type="component" value="Unassembled WGS sequence"/>
</dbReference>
<reference evidence="3" key="1">
    <citation type="journal article" date="2020" name="Stud. Mycol.">
        <title>101 Dothideomycetes genomes: a test case for predicting lifestyles and emergence of pathogens.</title>
        <authorList>
            <person name="Haridas S."/>
            <person name="Albert R."/>
            <person name="Binder M."/>
            <person name="Bloem J."/>
            <person name="Labutti K."/>
            <person name="Salamov A."/>
            <person name="Andreopoulos B."/>
            <person name="Baker S."/>
            <person name="Barry K."/>
            <person name="Bills G."/>
            <person name="Bluhm B."/>
            <person name="Cannon C."/>
            <person name="Castanera R."/>
            <person name="Culley D."/>
            <person name="Daum C."/>
            <person name="Ezra D."/>
            <person name="Gonzalez J."/>
            <person name="Henrissat B."/>
            <person name="Kuo A."/>
            <person name="Liang C."/>
            <person name="Lipzen A."/>
            <person name="Lutzoni F."/>
            <person name="Magnuson J."/>
            <person name="Mondo S."/>
            <person name="Nolan M."/>
            <person name="Ohm R."/>
            <person name="Pangilinan J."/>
            <person name="Park H.-J."/>
            <person name="Ramirez L."/>
            <person name="Alfaro M."/>
            <person name="Sun H."/>
            <person name="Tritt A."/>
            <person name="Yoshinaga Y."/>
            <person name="Zwiers L.-H."/>
            <person name="Turgeon B."/>
            <person name="Goodwin S."/>
            <person name="Spatafora J."/>
            <person name="Crous P."/>
            <person name="Grigoriev I."/>
        </authorList>
    </citation>
    <scope>NUCLEOTIDE SEQUENCE</scope>
    <source>
        <strain evidence="3">CBS 122681</strain>
    </source>
</reference>
<dbReference type="GO" id="GO:0005634">
    <property type="term" value="C:nucleus"/>
    <property type="evidence" value="ECO:0007669"/>
    <property type="project" value="TreeGrafter"/>
</dbReference>
<dbReference type="Pfam" id="PF10382">
    <property type="entry name" value="ZGRF1-like_N"/>
    <property type="match status" value="1"/>
</dbReference>
<protein>
    <recommendedName>
        <fullName evidence="2">5'-3' DNA helicase ZGRF1-like N-terminal domain-containing protein</fullName>
    </recommendedName>
</protein>
<feature type="compositionally biased region" description="Polar residues" evidence="1">
    <location>
        <begin position="394"/>
        <end position="403"/>
    </location>
</feature>
<feature type="compositionally biased region" description="Polar residues" evidence="1">
    <location>
        <begin position="630"/>
        <end position="645"/>
    </location>
</feature>
<evidence type="ECO:0000313" key="3">
    <source>
        <dbReference type="EMBL" id="KAF2648251.1"/>
    </source>
</evidence>
<sequence>MTASVRGTPRLSAVPASQNTAPVAEFRCLFTHDIRRKQKRWQDGYLKFHTFNSRVMVYDTSRNFLGDTYWKDSNEVQEGDELTLDKGVMVEVAEAMGVTQTDLTPLFEKKSPQAKPAPTKLPPRPSITTTTALPRPGVQLRHKSLNTLLGTPKGPIGKSVPLRSPYEARKEKENEWADERAAKRQKTSRRPVVVQSSSPIRGGESGAKQDLPLWARTSDAKKAPTAPKIAPPPKAAPRPSTTINLDSDPERISSDVTLPSTPPAMQVARSRLPVTSAPAPVPVPAPAARPEPPQDNSVQTPVVPRRKIRLPRPRPVETPPRPLRSSSPPVSVSNRVSNVDFAIQPAKKQAARKLEKQPSPPPSPLPLPKAKATKSLRLSTGAKRGMLLCESLPAQRSRSTSVASADKPNKKRKTKPKEVVEPPAFEPIPWPEDEDVTAQLEEKLSDDEVVFVATKERRQSTATTAKRKNPTPFEVSPASSPEAFDDMELMHGLMDQELMPKDPSPARSPPLFKATSKKNVEAAPRSPSIAEPPTRPAPKPKKATKTPAPETVRSKAQLSHPVAPAQQSSKPTTPLPTHHPPLINAQPKTSTSPKIALSTGGLGRKKKKTLTTTSTTSVKPRAPILPPHPLTSNPNGPLMTTTELSHQLLRERPIGPDEDPIEDASQPGTAQTSSRGFRRVRSENDKDRPPEGCIPSSAAQWEARNLPTDKERGKDKGKDTGKAASGTSTDSISNSDTTKNTTTTKPGPEKGKGKAKVKSGLAALIQKTDPRKKFQRSQSLNLDTDIGRGGSVESDIPSPVLDTDVGPWSTEAFDLFDWRPPRRDKVGTGIGGRGRGEDGDGEGDGEVEDLGIGMLVDRK</sequence>
<feature type="compositionally biased region" description="Low complexity" evidence="1">
    <location>
        <begin position="190"/>
        <end position="199"/>
    </location>
</feature>
<dbReference type="InterPro" id="IPR052800">
    <property type="entry name" value="DNA_Repair_Helicase_ZGRF1"/>
</dbReference>
<feature type="compositionally biased region" description="Pro residues" evidence="1">
    <location>
        <begin position="358"/>
        <end position="367"/>
    </location>
</feature>
<dbReference type="InterPro" id="IPR018838">
    <property type="entry name" value="ZGRF1-like_N"/>
</dbReference>
<accession>A0A6A6SMM7</accession>
<feature type="compositionally biased region" description="Low complexity" evidence="1">
    <location>
        <begin position="323"/>
        <end position="339"/>
    </location>
</feature>
<feature type="region of interest" description="Disordered" evidence="1">
    <location>
        <begin position="819"/>
        <end position="859"/>
    </location>
</feature>
<feature type="region of interest" description="Disordered" evidence="1">
    <location>
        <begin position="451"/>
        <end position="805"/>
    </location>
</feature>